<evidence type="ECO:0000313" key="3">
    <source>
        <dbReference type="EMBL" id="CAK0827722.1"/>
    </source>
</evidence>
<evidence type="ECO:0000256" key="1">
    <source>
        <dbReference type="SAM" id="Phobius"/>
    </source>
</evidence>
<accession>A0ABN9S769</accession>
<protein>
    <recommendedName>
        <fullName evidence="2">C2 domain-containing protein</fullName>
    </recommendedName>
</protein>
<evidence type="ECO:0000313" key="4">
    <source>
        <dbReference type="Proteomes" id="UP001189429"/>
    </source>
</evidence>
<keyword evidence="1" id="KW-1133">Transmembrane helix</keyword>
<sequence length="592" mass="66969">MRRRDAPSPRMSSWDAAVSEDALATFPAGAGDEGGEQIAKPKVTAFCPIENLWVRQTVRLSIYVLSVEGLDNFNAGLLGQRRVQHPFVVVSTDGQEQRLPNIGAEMIHSSEGVGSLDFYQWCTMTLTLPGPSLLRLEVRDMGVFGRERVLGQTSIDVEDRWLALAEVDLVRGTTKAGIASEVMPTSEIQTSRPPLEQRWMTKSDMRKAVSKRWPWRNPDDATSLRASWNSQLTIRPAMRPPARSPMESRMLMIDDPSTGIRRSVGKLRYIIDMLPGNVHAKPPEAMTLKKFPFHIMIKVWGVNGIGIWRDAWAERNDVKVRGTLVVDDLNGTRTLHHRETDTHQMATKEASFNQKWTFALEAPVAAVSLVLRLVDVDTGGLREDLIYKKEVLALDHAVLLCWRNTMHAMPLPGEFFQEVLFASWPPDLADEPVGAWCWLCGCCGCPRRGHSDRLTSEGLVRFWERHCRCCPQRCGRLVRRQAPALCCNRYRRRWQAGGERGPPKPARLALSVEVKHSDGTQPTEESEQFREPKGRITFQEAISDPFSTFKRVIGPRNVRILLRFLCCIGFVFMLFLAALTMSLLVDYQQVFH</sequence>
<dbReference type="EMBL" id="CAUYUJ010009802">
    <property type="protein sequence ID" value="CAK0827722.1"/>
    <property type="molecule type" value="Genomic_DNA"/>
</dbReference>
<dbReference type="InterPro" id="IPR000008">
    <property type="entry name" value="C2_dom"/>
</dbReference>
<dbReference type="PROSITE" id="PS50004">
    <property type="entry name" value="C2"/>
    <property type="match status" value="1"/>
</dbReference>
<gene>
    <name evidence="3" type="ORF">PCOR1329_LOCUS27183</name>
</gene>
<organism evidence="3 4">
    <name type="scientific">Prorocentrum cordatum</name>
    <dbReference type="NCBI Taxonomy" id="2364126"/>
    <lineage>
        <taxon>Eukaryota</taxon>
        <taxon>Sar</taxon>
        <taxon>Alveolata</taxon>
        <taxon>Dinophyceae</taxon>
        <taxon>Prorocentrales</taxon>
        <taxon>Prorocentraceae</taxon>
        <taxon>Prorocentrum</taxon>
    </lineage>
</organism>
<feature type="domain" description="C2" evidence="2">
    <location>
        <begin position="37"/>
        <end position="171"/>
    </location>
</feature>
<keyword evidence="1" id="KW-0472">Membrane</keyword>
<evidence type="ECO:0000259" key="2">
    <source>
        <dbReference type="PROSITE" id="PS50004"/>
    </source>
</evidence>
<dbReference type="Proteomes" id="UP001189429">
    <property type="component" value="Unassembled WGS sequence"/>
</dbReference>
<keyword evidence="4" id="KW-1185">Reference proteome</keyword>
<feature type="transmembrane region" description="Helical" evidence="1">
    <location>
        <begin position="560"/>
        <end position="585"/>
    </location>
</feature>
<proteinExistence type="predicted"/>
<dbReference type="SUPFAM" id="SSF49562">
    <property type="entry name" value="C2 domain (Calcium/lipid-binding domain, CaLB)"/>
    <property type="match status" value="1"/>
</dbReference>
<name>A0ABN9S769_9DINO</name>
<reference evidence="3" key="1">
    <citation type="submission" date="2023-10" db="EMBL/GenBank/DDBJ databases">
        <authorList>
            <person name="Chen Y."/>
            <person name="Shah S."/>
            <person name="Dougan E. K."/>
            <person name="Thang M."/>
            <person name="Chan C."/>
        </authorList>
    </citation>
    <scope>NUCLEOTIDE SEQUENCE [LARGE SCALE GENOMIC DNA]</scope>
</reference>
<dbReference type="InterPro" id="IPR035892">
    <property type="entry name" value="C2_domain_sf"/>
</dbReference>
<comment type="caution">
    <text evidence="3">The sequence shown here is derived from an EMBL/GenBank/DDBJ whole genome shotgun (WGS) entry which is preliminary data.</text>
</comment>
<keyword evidence="1" id="KW-0812">Transmembrane</keyword>